<evidence type="ECO:0000313" key="12">
    <source>
        <dbReference type="Proteomes" id="UP001443914"/>
    </source>
</evidence>
<dbReference type="SMART" id="SM00710">
    <property type="entry name" value="PbH1"/>
    <property type="match status" value="7"/>
</dbReference>
<keyword evidence="3" id="KW-0134">Cell wall</keyword>
<dbReference type="PANTHER" id="PTHR31375">
    <property type="match status" value="1"/>
</dbReference>
<evidence type="ECO:0000256" key="9">
    <source>
        <dbReference type="RuleBase" id="RU361169"/>
    </source>
</evidence>
<keyword evidence="5 9" id="KW-0378">Hydrolase</keyword>
<feature type="signal peptide" evidence="10">
    <location>
        <begin position="1"/>
        <end position="25"/>
    </location>
</feature>
<dbReference type="InterPro" id="IPR000743">
    <property type="entry name" value="Glyco_hydro_28"/>
</dbReference>
<dbReference type="EMBL" id="JBDFQZ010000004">
    <property type="protein sequence ID" value="KAK9735810.1"/>
    <property type="molecule type" value="Genomic_DNA"/>
</dbReference>
<reference evidence="11" key="1">
    <citation type="submission" date="2024-03" db="EMBL/GenBank/DDBJ databases">
        <title>WGS assembly of Saponaria officinalis var. Norfolk2.</title>
        <authorList>
            <person name="Jenkins J."/>
            <person name="Shu S."/>
            <person name="Grimwood J."/>
            <person name="Barry K."/>
            <person name="Goodstein D."/>
            <person name="Schmutz J."/>
            <person name="Leebens-Mack J."/>
            <person name="Osbourn A."/>
        </authorList>
    </citation>
    <scope>NUCLEOTIDE SEQUENCE [LARGE SCALE GENOMIC DNA]</scope>
    <source>
        <strain evidence="11">JIC</strain>
    </source>
</reference>
<dbReference type="InterPro" id="IPR006626">
    <property type="entry name" value="PbH1"/>
</dbReference>
<dbReference type="PROSITE" id="PS00502">
    <property type="entry name" value="POLYGALACTURONASE"/>
    <property type="match status" value="1"/>
</dbReference>
<accession>A0AAW1LMI8</accession>
<feature type="chain" id="PRO_5043799888" description="Polygalacturonase" evidence="10">
    <location>
        <begin position="26"/>
        <end position="417"/>
    </location>
</feature>
<evidence type="ECO:0000256" key="6">
    <source>
        <dbReference type="ARBA" id="ARBA00023295"/>
    </source>
</evidence>
<dbReference type="Pfam" id="PF00295">
    <property type="entry name" value="Glyco_hydro_28"/>
    <property type="match status" value="1"/>
</dbReference>
<feature type="active site" evidence="8">
    <location>
        <position position="261"/>
    </location>
</feature>
<evidence type="ECO:0000256" key="7">
    <source>
        <dbReference type="ARBA" id="ARBA00023316"/>
    </source>
</evidence>
<dbReference type="FunFam" id="2.160.20.10:FF:000004">
    <property type="entry name" value="Pectin lyase-like superfamily protein"/>
    <property type="match status" value="1"/>
</dbReference>
<dbReference type="InterPro" id="IPR012334">
    <property type="entry name" value="Pectin_lyas_fold"/>
</dbReference>
<proteinExistence type="inferred from homology"/>
<evidence type="ECO:0000256" key="3">
    <source>
        <dbReference type="ARBA" id="ARBA00022512"/>
    </source>
</evidence>
<keyword evidence="7" id="KW-0961">Cell wall biogenesis/degradation</keyword>
<keyword evidence="6 9" id="KW-0326">Glycosidase</keyword>
<organism evidence="11 12">
    <name type="scientific">Saponaria officinalis</name>
    <name type="common">Common soapwort</name>
    <name type="synonym">Lychnis saponaria</name>
    <dbReference type="NCBI Taxonomy" id="3572"/>
    <lineage>
        <taxon>Eukaryota</taxon>
        <taxon>Viridiplantae</taxon>
        <taxon>Streptophyta</taxon>
        <taxon>Embryophyta</taxon>
        <taxon>Tracheophyta</taxon>
        <taxon>Spermatophyta</taxon>
        <taxon>Magnoliopsida</taxon>
        <taxon>eudicotyledons</taxon>
        <taxon>Gunneridae</taxon>
        <taxon>Pentapetalae</taxon>
        <taxon>Caryophyllales</taxon>
        <taxon>Caryophyllaceae</taxon>
        <taxon>Caryophylleae</taxon>
        <taxon>Saponaria</taxon>
    </lineage>
</organism>
<gene>
    <name evidence="11" type="ORF">RND81_04G229700</name>
</gene>
<dbReference type="GO" id="GO:0071555">
    <property type="term" value="P:cell wall organization"/>
    <property type="evidence" value="ECO:0007669"/>
    <property type="project" value="UniProtKB-KW"/>
</dbReference>
<evidence type="ECO:0008006" key="13">
    <source>
        <dbReference type="Google" id="ProtNLM"/>
    </source>
</evidence>
<evidence type="ECO:0000256" key="1">
    <source>
        <dbReference type="ARBA" id="ARBA00004191"/>
    </source>
</evidence>
<evidence type="ECO:0000256" key="10">
    <source>
        <dbReference type="SAM" id="SignalP"/>
    </source>
</evidence>
<evidence type="ECO:0000256" key="5">
    <source>
        <dbReference type="ARBA" id="ARBA00022801"/>
    </source>
</evidence>
<keyword evidence="12" id="KW-1185">Reference proteome</keyword>
<dbReference type="GO" id="GO:0004650">
    <property type="term" value="F:polygalacturonase activity"/>
    <property type="evidence" value="ECO:0007669"/>
    <property type="project" value="InterPro"/>
</dbReference>
<keyword evidence="10" id="KW-0732">Signal</keyword>
<dbReference type="GO" id="GO:0005975">
    <property type="term" value="P:carbohydrate metabolic process"/>
    <property type="evidence" value="ECO:0007669"/>
    <property type="project" value="InterPro"/>
</dbReference>
<sequence>MKLINILTNLFYLLFFSSLLHLSFSSSVEEDDDYSSSLDLTAFSSPSSKNFDVVTQFGAKNDGKTDATKAFLNAWDAACASSTPSQINVPKGNYLLNSISFKGSSCKSSISFIIDGTLIANNDYNTQHWISFHEINGLNIKGGVLDAKGKKLWDCKATGRSCPTGAKSLDFDQCENIRIEDLTSTDSQMFHIAINNCNNINMKGVTVTAPENSPNTDGIHIERSKGITITDSQFKTGDDCISIGPNNQNLWIESVFCGPGHGISIGSLGRGITDEGVLVQNVTIKSSTFKGTDNGLRIKTYSTPIKGNVKDIYFLGATMTNVKNPIIIDQNYCPHNQCNKGQGSGIKISNVVYKNIQGASLTPEIINFDCSPTTPCSGLNLQNVKLSYQSGTPKCEYKNARLMSTESMRPTCQLYSP</sequence>
<dbReference type="AlphaFoldDB" id="A0AAW1LMI8"/>
<evidence type="ECO:0000313" key="11">
    <source>
        <dbReference type="EMBL" id="KAK9735810.1"/>
    </source>
</evidence>
<comment type="similarity">
    <text evidence="2 9">Belongs to the glycosyl hydrolase 28 family.</text>
</comment>
<comment type="caution">
    <text evidence="11">The sequence shown here is derived from an EMBL/GenBank/DDBJ whole genome shotgun (WGS) entry which is preliminary data.</text>
</comment>
<evidence type="ECO:0000256" key="8">
    <source>
        <dbReference type="PROSITE-ProRule" id="PRU10052"/>
    </source>
</evidence>
<dbReference type="SUPFAM" id="SSF51126">
    <property type="entry name" value="Pectin lyase-like"/>
    <property type="match status" value="1"/>
</dbReference>
<dbReference type="Proteomes" id="UP001443914">
    <property type="component" value="Unassembled WGS sequence"/>
</dbReference>
<dbReference type="Gene3D" id="2.160.20.10">
    <property type="entry name" value="Single-stranded right-handed beta-helix, Pectin lyase-like"/>
    <property type="match status" value="1"/>
</dbReference>
<keyword evidence="4" id="KW-0964">Secreted</keyword>
<comment type="subcellular location">
    <subcellularLocation>
        <location evidence="1">Secreted</location>
        <location evidence="1">Cell wall</location>
    </subcellularLocation>
</comment>
<evidence type="ECO:0000256" key="4">
    <source>
        <dbReference type="ARBA" id="ARBA00022525"/>
    </source>
</evidence>
<evidence type="ECO:0000256" key="2">
    <source>
        <dbReference type="ARBA" id="ARBA00008834"/>
    </source>
</evidence>
<dbReference type="InterPro" id="IPR011050">
    <property type="entry name" value="Pectin_lyase_fold/virulence"/>
</dbReference>
<protein>
    <recommendedName>
        <fullName evidence="13">Polygalacturonase</fullName>
    </recommendedName>
</protein>
<name>A0AAW1LMI8_SAPOF</name>